<dbReference type="HOGENOM" id="CLU_2091774_0_0_10"/>
<dbReference type="KEGG" id="aps:CFPG_702"/>
<evidence type="ECO:0000256" key="1">
    <source>
        <dbReference type="SAM" id="Phobius"/>
    </source>
</evidence>
<keyword evidence="1" id="KW-0812">Transmembrane</keyword>
<reference evidence="3" key="1">
    <citation type="journal article" date="2008" name="Science">
        <title>Genome of an endosymbiont coupling N2 fixation to cellulolysis within RT protist cells in termite gut.</title>
        <authorList>
            <person name="Hongoh Y."/>
            <person name="Sharma V.K."/>
            <person name="Prakash T."/>
            <person name="Noda S."/>
            <person name="Toh H."/>
            <person name="Taylor T.D."/>
            <person name="Kudo T."/>
            <person name="Sakaki Y."/>
            <person name="Toyoda A."/>
            <person name="Hattori M."/>
            <person name="Ohkuma M."/>
        </authorList>
    </citation>
    <scope>NUCLEOTIDE SEQUENCE [LARGE SCALE GENOMIC DNA]</scope>
</reference>
<sequence>MKLEDFNLRNIYLWIVKLILWLYLFRFAYKIVYYIAELCGLSYDYWDRNLGVCEWDSMHIYRDGSILYALDRNGWATNMALLISASLATFMLHGLNHYCKWDMISRLFKRKSDNKG</sequence>
<dbReference type="Proteomes" id="UP000000723">
    <property type="component" value="Chromosome"/>
</dbReference>
<feature type="transmembrane region" description="Helical" evidence="1">
    <location>
        <begin position="12"/>
        <end position="36"/>
    </location>
</feature>
<keyword evidence="1" id="KW-1133">Transmembrane helix</keyword>
<organism evidence="2 3">
    <name type="scientific">Azobacteroides pseudotrichonymphae genomovar. CFP2</name>
    <dbReference type="NCBI Taxonomy" id="511995"/>
    <lineage>
        <taxon>Bacteria</taxon>
        <taxon>Pseudomonadati</taxon>
        <taxon>Bacteroidota</taxon>
        <taxon>Bacteroidia</taxon>
        <taxon>Bacteroidales</taxon>
        <taxon>Candidatus Azobacteroides</taxon>
    </lineage>
</organism>
<evidence type="ECO:0000313" key="2">
    <source>
        <dbReference type="EMBL" id="BAG83965.1"/>
    </source>
</evidence>
<keyword evidence="1" id="KW-0472">Membrane</keyword>
<gene>
    <name evidence="2" type="ordered locus">CFPG_702</name>
</gene>
<evidence type="ECO:0000313" key="3">
    <source>
        <dbReference type="Proteomes" id="UP000000723"/>
    </source>
</evidence>
<dbReference type="STRING" id="511995.CFPG_702"/>
<name>B6YRZ3_AZOPC</name>
<dbReference type="EMBL" id="AP010656">
    <property type="protein sequence ID" value="BAG83965.1"/>
    <property type="molecule type" value="Genomic_DNA"/>
</dbReference>
<dbReference type="AlphaFoldDB" id="B6YRZ3"/>
<keyword evidence="3" id="KW-1185">Reference proteome</keyword>
<feature type="transmembrane region" description="Helical" evidence="1">
    <location>
        <begin position="79"/>
        <end position="99"/>
    </location>
</feature>
<dbReference type="RefSeq" id="WP_012573724.1">
    <property type="nucleotide sequence ID" value="NC_011565.1"/>
</dbReference>
<proteinExistence type="predicted"/>
<accession>B6YRZ3</accession>
<protein>
    <submittedName>
        <fullName evidence="2">Uncharacterized protein</fullName>
    </submittedName>
</protein>